<dbReference type="InterPro" id="IPR036570">
    <property type="entry name" value="HORMA_dom_sf"/>
</dbReference>
<feature type="transmembrane region" description="Helical" evidence="8">
    <location>
        <begin position="76"/>
        <end position="99"/>
    </location>
</feature>
<keyword evidence="6" id="KW-0131">Cell cycle</keyword>
<dbReference type="GO" id="GO:0033597">
    <property type="term" value="C:mitotic checkpoint complex"/>
    <property type="evidence" value="ECO:0007669"/>
    <property type="project" value="UniProtKB-ARBA"/>
</dbReference>
<dbReference type="PANTHER" id="PTHR11842">
    <property type="entry name" value="MITOTIC SPINDLE ASSEMBLY CHECKPOINT PROTEIN MAD2"/>
    <property type="match status" value="1"/>
</dbReference>
<feature type="transmembrane region" description="Helical" evidence="8">
    <location>
        <begin position="214"/>
        <end position="237"/>
    </location>
</feature>
<keyword evidence="8" id="KW-0472">Membrane</keyword>
<comment type="caution">
    <text evidence="10">The sequence shown here is derived from an EMBL/GenBank/DDBJ whole genome shotgun (WGS) entry which is preliminary data.</text>
</comment>
<keyword evidence="8" id="KW-1133">Transmembrane helix</keyword>
<accession>A0A8H4JRM1</accession>
<evidence type="ECO:0000256" key="6">
    <source>
        <dbReference type="ARBA" id="ARBA00023306"/>
    </source>
</evidence>
<sequence length="568" mass="63951">MNTRSEPLCSPEGRSDVYGVYIRAAFYAQWLGSLLLEYLSEENLADLRFISISSSAAASISLVIGVAYNSLEPLDIYFLLLLSMGFFLFQLPSHIWRILTRCQAHLDPFQLSKESHGHFYHVMSLTVLSANVSIGTWYFTSFLPQLDCDCGDLVFLFGKVNLESQGYSTVDSIFFIGLLIGICGFIFLNACCTITKSSSRHRRARSRNIWRLRILRAISGFIILTLLVLSIELPIQWNHIQGVYGFTTVAQLLPLMLTIGIFLRSWAVYASGAKDTSGGRRRRRPPSTSSSSISTSTSTFTSTSSTSSRNSSQVIGYYYMYPADHNDEEDPQYGNDDYYGYYNDYNNDYRNNYNSFSNTEEEDQAQIQWPQGVHFSRCFQRGVYPAEDFTVVKKYGLNMLVSADDQVKAYIKKIMSQLDKWMVGGKISKLVIVITDKDTGEHVERWQFDVQIFQPVKKSKSSKSSSKDQENAAPAGSAPTAPEKTETEIQAEIAAIFRQITASVTFLPQLSGDCTFNVLVYADADSEVPVEWGDSDAKEIENGEKVQLRGFSTANHRVDTLVSYRFTD</sequence>
<evidence type="ECO:0000256" key="3">
    <source>
        <dbReference type="ARBA" id="ARBA00022618"/>
    </source>
</evidence>
<evidence type="ECO:0000256" key="1">
    <source>
        <dbReference type="ARBA" id="ARBA00004123"/>
    </source>
</evidence>
<dbReference type="EMBL" id="JAADJF010000153">
    <property type="protein sequence ID" value="KAF4436324.1"/>
    <property type="molecule type" value="Genomic_DNA"/>
</dbReference>
<keyword evidence="5" id="KW-0539">Nucleus</keyword>
<reference evidence="10 11" key="1">
    <citation type="submission" date="2020-01" db="EMBL/GenBank/DDBJ databases">
        <title>Identification and distribution of gene clusters putatively required for synthesis of sphingolipid metabolism inhibitors in phylogenetically diverse species of the filamentous fungus Fusarium.</title>
        <authorList>
            <person name="Kim H.-S."/>
            <person name="Busman M."/>
            <person name="Brown D.W."/>
            <person name="Divon H."/>
            <person name="Uhlig S."/>
            <person name="Proctor R.H."/>
        </authorList>
    </citation>
    <scope>NUCLEOTIDE SEQUENCE [LARGE SCALE GENOMIC DNA]</scope>
    <source>
        <strain evidence="10 11">NRRL 13308</strain>
    </source>
</reference>
<keyword evidence="4" id="KW-0498">Mitosis</keyword>
<feature type="compositionally biased region" description="Low complexity" evidence="7">
    <location>
        <begin position="286"/>
        <end position="309"/>
    </location>
</feature>
<dbReference type="AlphaFoldDB" id="A0A8H4JRM1"/>
<feature type="region of interest" description="Disordered" evidence="7">
    <location>
        <begin position="274"/>
        <end position="309"/>
    </location>
</feature>
<dbReference type="InterPro" id="IPR003511">
    <property type="entry name" value="HORMA_dom"/>
</dbReference>
<dbReference type="GO" id="GO:0051301">
    <property type="term" value="P:cell division"/>
    <property type="evidence" value="ECO:0007669"/>
    <property type="project" value="UniProtKB-KW"/>
</dbReference>
<dbReference type="GO" id="GO:0005654">
    <property type="term" value="C:nucleoplasm"/>
    <property type="evidence" value="ECO:0007669"/>
    <property type="project" value="TreeGrafter"/>
</dbReference>
<evidence type="ECO:0000256" key="8">
    <source>
        <dbReference type="SAM" id="Phobius"/>
    </source>
</evidence>
<evidence type="ECO:0000313" key="10">
    <source>
        <dbReference type="EMBL" id="KAF4436324.1"/>
    </source>
</evidence>
<dbReference type="Proteomes" id="UP000536711">
    <property type="component" value="Unassembled WGS sequence"/>
</dbReference>
<evidence type="ECO:0000256" key="5">
    <source>
        <dbReference type="ARBA" id="ARBA00023242"/>
    </source>
</evidence>
<comment type="subcellular location">
    <subcellularLocation>
        <location evidence="1">Nucleus</location>
    </subcellularLocation>
</comment>
<dbReference type="GO" id="GO:0007094">
    <property type="term" value="P:mitotic spindle assembly checkpoint signaling"/>
    <property type="evidence" value="ECO:0007669"/>
    <property type="project" value="TreeGrafter"/>
</dbReference>
<evidence type="ECO:0000256" key="2">
    <source>
        <dbReference type="ARBA" id="ARBA00010348"/>
    </source>
</evidence>
<evidence type="ECO:0000256" key="7">
    <source>
        <dbReference type="SAM" id="MobiDB-lite"/>
    </source>
</evidence>
<name>A0A8H4JRM1_9HYPO</name>
<dbReference type="SUPFAM" id="SSF56019">
    <property type="entry name" value="The spindle assembly checkpoint protein mad2"/>
    <property type="match status" value="1"/>
</dbReference>
<dbReference type="GO" id="GO:0000776">
    <property type="term" value="C:kinetochore"/>
    <property type="evidence" value="ECO:0007669"/>
    <property type="project" value="TreeGrafter"/>
</dbReference>
<feature type="transmembrane region" description="Helical" evidence="8">
    <location>
        <begin position="243"/>
        <end position="263"/>
    </location>
</feature>
<evidence type="ECO:0000259" key="9">
    <source>
        <dbReference type="PROSITE" id="PS50815"/>
    </source>
</evidence>
<feature type="domain" description="HORMA" evidence="9">
    <location>
        <begin position="360"/>
        <end position="562"/>
    </location>
</feature>
<comment type="similarity">
    <text evidence="2">Belongs to the MAD2 family.</text>
</comment>
<dbReference type="Pfam" id="PF02301">
    <property type="entry name" value="HORMA"/>
    <property type="match status" value="1"/>
</dbReference>
<dbReference type="PROSITE" id="PS50815">
    <property type="entry name" value="HORMA"/>
    <property type="match status" value="1"/>
</dbReference>
<dbReference type="PANTHER" id="PTHR11842:SF11">
    <property type="entry name" value="MITOTIC SPINDLE ASSEMBLY CHECKPOINT PROTEIN MAD2A"/>
    <property type="match status" value="1"/>
</dbReference>
<feature type="transmembrane region" description="Helical" evidence="8">
    <location>
        <begin position="119"/>
        <end position="139"/>
    </location>
</feature>
<dbReference type="Gene3D" id="3.30.900.10">
    <property type="entry name" value="HORMA domain"/>
    <property type="match status" value="1"/>
</dbReference>
<keyword evidence="8" id="KW-0812">Transmembrane</keyword>
<dbReference type="InterPro" id="IPR045091">
    <property type="entry name" value="Mad2-like"/>
</dbReference>
<keyword evidence="11" id="KW-1185">Reference proteome</keyword>
<organism evidence="10 11">
    <name type="scientific">Fusarium acutatum</name>
    <dbReference type="NCBI Taxonomy" id="78861"/>
    <lineage>
        <taxon>Eukaryota</taxon>
        <taxon>Fungi</taxon>
        <taxon>Dikarya</taxon>
        <taxon>Ascomycota</taxon>
        <taxon>Pezizomycotina</taxon>
        <taxon>Sordariomycetes</taxon>
        <taxon>Hypocreomycetidae</taxon>
        <taxon>Hypocreales</taxon>
        <taxon>Nectriaceae</taxon>
        <taxon>Fusarium</taxon>
        <taxon>Fusarium fujikuroi species complex</taxon>
    </lineage>
</organism>
<dbReference type="GO" id="GO:0005737">
    <property type="term" value="C:cytoplasm"/>
    <property type="evidence" value="ECO:0007669"/>
    <property type="project" value="TreeGrafter"/>
</dbReference>
<evidence type="ECO:0000256" key="4">
    <source>
        <dbReference type="ARBA" id="ARBA00022776"/>
    </source>
</evidence>
<gene>
    <name evidence="10" type="ORF">FACUT_6488</name>
</gene>
<keyword evidence="3" id="KW-0132">Cell division</keyword>
<feature type="region of interest" description="Disordered" evidence="7">
    <location>
        <begin position="459"/>
        <end position="485"/>
    </location>
</feature>
<dbReference type="FunFam" id="3.30.900.10:FF:000002">
    <property type="entry name" value="Mitotic spindle assembly checkpoint protein MAD2A"/>
    <property type="match status" value="1"/>
</dbReference>
<protein>
    <submittedName>
        <fullName evidence="10">Mitotic spindle assembly checkpoint MAD2</fullName>
    </submittedName>
</protein>
<evidence type="ECO:0000313" key="11">
    <source>
        <dbReference type="Proteomes" id="UP000536711"/>
    </source>
</evidence>
<dbReference type="OrthoDB" id="1806at2759"/>
<feature type="transmembrane region" description="Helical" evidence="8">
    <location>
        <begin position="173"/>
        <end position="194"/>
    </location>
</feature>
<proteinExistence type="inferred from homology"/>
<feature type="transmembrane region" description="Helical" evidence="8">
    <location>
        <begin position="47"/>
        <end position="70"/>
    </location>
</feature>